<evidence type="ECO:0000313" key="5">
    <source>
        <dbReference type="EMBL" id="OAN18785.1"/>
    </source>
</evidence>
<reference evidence="5 6" key="1">
    <citation type="submission" date="2016-03" db="EMBL/GenBank/DDBJ databases">
        <title>Photobacterium proteolyticum sp. nov. a protease producing bacterium isolated from ocean sediments of Laizhou Bay.</title>
        <authorList>
            <person name="Li Y."/>
        </authorList>
    </citation>
    <scope>NUCLEOTIDE SEQUENCE [LARGE SCALE GENOMIC DNA]</scope>
    <source>
        <strain evidence="5 6">R-40508</strain>
    </source>
</reference>
<dbReference type="PROSITE" id="PS50110">
    <property type="entry name" value="RESPONSE_REGULATORY"/>
    <property type="match status" value="1"/>
</dbReference>
<dbReference type="STRING" id="858640.A3K86_03950"/>
<dbReference type="SMART" id="SM00448">
    <property type="entry name" value="REC"/>
    <property type="match status" value="1"/>
</dbReference>
<gene>
    <name evidence="5" type="ORF">A3K86_03950</name>
</gene>
<evidence type="ECO:0000259" key="4">
    <source>
        <dbReference type="PROSITE" id="PS50110"/>
    </source>
</evidence>
<dbReference type="Gene3D" id="3.40.50.2300">
    <property type="match status" value="1"/>
</dbReference>
<proteinExistence type="predicted"/>
<evidence type="ECO:0000256" key="1">
    <source>
        <dbReference type="ARBA" id="ARBA00022500"/>
    </source>
</evidence>
<dbReference type="PANTHER" id="PTHR44591:SF24">
    <property type="entry name" value="PROTEIN-GLUTAMATE METHYLESTERASE_PROTEIN-GLUTAMINE GLUTAMINASE 1"/>
    <property type="match status" value="1"/>
</dbReference>
<keyword evidence="1" id="KW-0145">Chemotaxis</keyword>
<dbReference type="OrthoDB" id="281471at2"/>
<feature type="modified residue" description="4-aspartylphosphate" evidence="3">
    <location>
        <position position="37"/>
    </location>
</feature>
<sequence length="305" mass="33951">MTRYLNNMDNVVLHYALNGKEGLECLRQHPIDVLFLDLTMPVMDGYTLLEKIATHQIDTRVVVLSADVQKEASNRCRDLGASHFIGKPFEPEELFELLQTFGINSPKCSDLRLPSAETNYLEVFREVANVALGRGAAIISDHLGEFIRMPLPVVTTTDASTLAVSLSEIRDNNGLAISQRFVGGGIYGEALVRLHGKDIALFGERLGFSQVDEQKNEIVTDIANLMVSSFLVALTEHMNIPFSVRQPIVVEEYMGWGDTTTQANHTFSSVGYAYRAESLDFECDVLFLMDNSSTTVIKKIMETLH</sequence>
<dbReference type="InterPro" id="IPR028976">
    <property type="entry name" value="CheC-like_sf"/>
</dbReference>
<protein>
    <submittedName>
        <fullName evidence="5">Chemotaxis protein CheC</fullName>
    </submittedName>
</protein>
<keyword evidence="6" id="KW-1185">Reference proteome</keyword>
<organism evidence="5 6">
    <name type="scientific">Photobacterium jeanii</name>
    <dbReference type="NCBI Taxonomy" id="858640"/>
    <lineage>
        <taxon>Bacteria</taxon>
        <taxon>Pseudomonadati</taxon>
        <taxon>Pseudomonadota</taxon>
        <taxon>Gammaproteobacteria</taxon>
        <taxon>Vibrionales</taxon>
        <taxon>Vibrionaceae</taxon>
        <taxon>Photobacterium</taxon>
    </lineage>
</organism>
<dbReference type="PANTHER" id="PTHR44591">
    <property type="entry name" value="STRESS RESPONSE REGULATOR PROTEIN 1"/>
    <property type="match status" value="1"/>
</dbReference>
<evidence type="ECO:0000256" key="2">
    <source>
        <dbReference type="ARBA" id="ARBA00022553"/>
    </source>
</evidence>
<evidence type="ECO:0000313" key="6">
    <source>
        <dbReference type="Proteomes" id="UP000078503"/>
    </source>
</evidence>
<dbReference type="SUPFAM" id="SSF52172">
    <property type="entry name" value="CheY-like"/>
    <property type="match status" value="1"/>
</dbReference>
<dbReference type="Pfam" id="PF00072">
    <property type="entry name" value="Response_reg"/>
    <property type="match status" value="1"/>
</dbReference>
<dbReference type="InterPro" id="IPR011006">
    <property type="entry name" value="CheY-like_superfamily"/>
</dbReference>
<dbReference type="EMBL" id="LVHF01000012">
    <property type="protein sequence ID" value="OAN18785.1"/>
    <property type="molecule type" value="Genomic_DNA"/>
</dbReference>
<dbReference type="Gene3D" id="3.40.1550.10">
    <property type="entry name" value="CheC-like"/>
    <property type="match status" value="1"/>
</dbReference>
<dbReference type="AlphaFoldDB" id="A0A178KPD5"/>
<dbReference type="InterPro" id="IPR001789">
    <property type="entry name" value="Sig_transdc_resp-reg_receiver"/>
</dbReference>
<dbReference type="GO" id="GO:0000160">
    <property type="term" value="P:phosphorelay signal transduction system"/>
    <property type="evidence" value="ECO:0007669"/>
    <property type="project" value="InterPro"/>
</dbReference>
<dbReference type="CDD" id="cd17910">
    <property type="entry name" value="CheC_ClassII"/>
    <property type="match status" value="1"/>
</dbReference>
<name>A0A178KPD5_9GAMM</name>
<dbReference type="Proteomes" id="UP000078503">
    <property type="component" value="Unassembled WGS sequence"/>
</dbReference>
<comment type="caution">
    <text evidence="5">The sequence shown here is derived from an EMBL/GenBank/DDBJ whole genome shotgun (WGS) entry which is preliminary data.</text>
</comment>
<evidence type="ECO:0000256" key="3">
    <source>
        <dbReference type="PROSITE-ProRule" id="PRU00169"/>
    </source>
</evidence>
<accession>A0A178KPD5</accession>
<dbReference type="InterPro" id="IPR050595">
    <property type="entry name" value="Bact_response_regulator"/>
</dbReference>
<dbReference type="GO" id="GO:0006935">
    <property type="term" value="P:chemotaxis"/>
    <property type="evidence" value="ECO:0007669"/>
    <property type="project" value="UniProtKB-KW"/>
</dbReference>
<dbReference type="SUPFAM" id="SSF103039">
    <property type="entry name" value="CheC-like"/>
    <property type="match status" value="1"/>
</dbReference>
<keyword evidence="2 3" id="KW-0597">Phosphoprotein</keyword>
<feature type="domain" description="Response regulatory" evidence="4">
    <location>
        <begin position="1"/>
        <end position="102"/>
    </location>
</feature>